<dbReference type="GO" id="GO:0046872">
    <property type="term" value="F:metal ion binding"/>
    <property type="evidence" value="ECO:0007669"/>
    <property type="project" value="UniProtKB-KW"/>
</dbReference>
<reference evidence="3" key="1">
    <citation type="submission" date="2021-02" db="EMBL/GenBank/DDBJ databases">
        <authorList>
            <person name="Dougan E. K."/>
            <person name="Rhodes N."/>
            <person name="Thang M."/>
            <person name="Chan C."/>
        </authorList>
    </citation>
    <scope>NUCLEOTIDE SEQUENCE</scope>
</reference>
<dbReference type="Gene3D" id="2.60.120.620">
    <property type="entry name" value="q2cbj1_9rhob like domain"/>
    <property type="match status" value="1"/>
</dbReference>
<comment type="caution">
    <text evidence="3">The sequence shown here is derived from an EMBL/GenBank/DDBJ whole genome shotgun (WGS) entry which is preliminary data.</text>
</comment>
<keyword evidence="1" id="KW-0479">Metal-binding</keyword>
<organism evidence="3 4">
    <name type="scientific">Symbiodinium necroappetens</name>
    <dbReference type="NCBI Taxonomy" id="1628268"/>
    <lineage>
        <taxon>Eukaryota</taxon>
        <taxon>Sar</taxon>
        <taxon>Alveolata</taxon>
        <taxon>Dinophyceae</taxon>
        <taxon>Suessiales</taxon>
        <taxon>Symbiodiniaceae</taxon>
        <taxon>Symbiodinium</taxon>
    </lineage>
</organism>
<gene>
    <name evidence="3" type="primary">strG</name>
    <name evidence="3" type="ORF">SNEC2469_LOCUS13206</name>
</gene>
<comment type="similarity">
    <text evidence="1">Belongs to the iron/ascorbate-dependent oxidoreductase family.</text>
</comment>
<evidence type="ECO:0000313" key="4">
    <source>
        <dbReference type="Proteomes" id="UP000601435"/>
    </source>
</evidence>
<keyword evidence="4" id="KW-1185">Reference proteome</keyword>
<accession>A0A812SCH7</accession>
<feature type="non-terminal residue" evidence="3">
    <location>
        <position position="1"/>
    </location>
</feature>
<dbReference type="PROSITE" id="PS51471">
    <property type="entry name" value="FE2OG_OXY"/>
    <property type="match status" value="1"/>
</dbReference>
<evidence type="ECO:0000259" key="2">
    <source>
        <dbReference type="PROSITE" id="PS51471"/>
    </source>
</evidence>
<name>A0A812SCH7_9DINO</name>
<evidence type="ECO:0000256" key="1">
    <source>
        <dbReference type="RuleBase" id="RU003682"/>
    </source>
</evidence>
<dbReference type="EMBL" id="CAJNJA010021068">
    <property type="protein sequence ID" value="CAE7469476.1"/>
    <property type="molecule type" value="Genomic_DNA"/>
</dbReference>
<dbReference type="Proteomes" id="UP000601435">
    <property type="component" value="Unassembled WGS sequence"/>
</dbReference>
<dbReference type="InterPro" id="IPR005123">
    <property type="entry name" value="Oxoglu/Fe-dep_dioxygenase_dom"/>
</dbReference>
<evidence type="ECO:0000313" key="3">
    <source>
        <dbReference type="EMBL" id="CAE7469476.1"/>
    </source>
</evidence>
<proteinExistence type="inferred from homology"/>
<protein>
    <submittedName>
        <fullName evidence="3">StrG protein</fullName>
    </submittedName>
</protein>
<dbReference type="SUPFAM" id="SSF51197">
    <property type="entry name" value="Clavaminate synthase-like"/>
    <property type="match status" value="1"/>
</dbReference>
<dbReference type="OrthoDB" id="10260017at2759"/>
<keyword evidence="1" id="KW-0560">Oxidoreductase</keyword>
<feature type="domain" description="Fe2OG dioxygenase" evidence="2">
    <location>
        <begin position="1"/>
        <end position="104"/>
    </location>
</feature>
<sequence length="340" mass="37773">TNFSYQYPPTLRIQPGRSEEFKRPHRDAEYGHQIGELNFWMPLTDYNMTQATLWVESSPGAEDFQPLAINHGSIAVFHGTLCRHKVPANTSPFTRVSLDFRIGIGDFFDSILGIEWCRSAEERLSSDVDADGAPLLVAGALQLTAWTERAVTGRHTRPSPHCGKASRSCVGVWPGSHAHLRRELALKICDAGSVTMLQRFAAKELPCEELGKSHPFAAPWKAEGHVLQMPKHRGKHCAGDCVMLHPHTAHAAAPRYTPSGIRIMVYFRLRATPAMARPEPDDEASESCRQVFFDLPGVASALDESRWSDFLRAADSRADIQKEHLHSACFRDKSPSPEVG</sequence>
<keyword evidence="1" id="KW-0408">Iron</keyword>
<dbReference type="AlphaFoldDB" id="A0A812SCH7"/>
<dbReference type="GO" id="GO:0016491">
    <property type="term" value="F:oxidoreductase activity"/>
    <property type="evidence" value="ECO:0007669"/>
    <property type="project" value="UniProtKB-KW"/>
</dbReference>